<dbReference type="EMBL" id="JANPWB010000006">
    <property type="protein sequence ID" value="KAJ1181231.1"/>
    <property type="molecule type" value="Genomic_DNA"/>
</dbReference>
<dbReference type="PANTHER" id="PTHR31635:SF196">
    <property type="entry name" value="REVERSE TRANSCRIPTASE DOMAIN-CONTAINING PROTEIN-RELATED"/>
    <property type="match status" value="1"/>
</dbReference>
<dbReference type="PANTHER" id="PTHR31635">
    <property type="entry name" value="REVERSE TRANSCRIPTASE DOMAIN-CONTAINING PROTEIN-RELATED"/>
    <property type="match status" value="1"/>
</dbReference>
<accession>A0AAV7TXV4</accession>
<gene>
    <name evidence="1" type="ORF">NDU88_006439</name>
</gene>
<reference evidence="1" key="1">
    <citation type="journal article" date="2022" name="bioRxiv">
        <title>Sequencing and chromosome-scale assembly of the giantPleurodeles waltlgenome.</title>
        <authorList>
            <person name="Brown T."/>
            <person name="Elewa A."/>
            <person name="Iarovenko S."/>
            <person name="Subramanian E."/>
            <person name="Araus A.J."/>
            <person name="Petzold A."/>
            <person name="Susuki M."/>
            <person name="Suzuki K.-i.T."/>
            <person name="Hayashi T."/>
            <person name="Toyoda A."/>
            <person name="Oliveira C."/>
            <person name="Osipova E."/>
            <person name="Leigh N.D."/>
            <person name="Simon A."/>
            <person name="Yun M.H."/>
        </authorList>
    </citation>
    <scope>NUCLEOTIDE SEQUENCE</scope>
    <source>
        <strain evidence="1">20211129_DDA</strain>
        <tissue evidence="1">Liver</tissue>
    </source>
</reference>
<comment type="caution">
    <text evidence="1">The sequence shown here is derived from an EMBL/GenBank/DDBJ whole genome shotgun (WGS) entry which is preliminary data.</text>
</comment>
<dbReference type="AlphaFoldDB" id="A0AAV7TXV4"/>
<proteinExistence type="predicted"/>
<name>A0AAV7TXV4_PLEWA</name>
<sequence length="155" mass="17344">MTILPCVLYVFQALPLTPPPRTVATLQAAVLGFVWEGRPARLLRRVLYRPKGEGGLAVPCLLQYFQATQLRFLLEWSRLLTEKHWCFMDQAVAGSHIWKEPWLCRRHRAGGLYSSPVTGAMLCVWDAVAGRLGLTSFPSLMTPIGANPDFGRGYT</sequence>
<keyword evidence="2" id="KW-1185">Reference proteome</keyword>
<evidence type="ECO:0000313" key="1">
    <source>
        <dbReference type="EMBL" id="KAJ1181231.1"/>
    </source>
</evidence>
<evidence type="ECO:0000313" key="2">
    <source>
        <dbReference type="Proteomes" id="UP001066276"/>
    </source>
</evidence>
<organism evidence="1 2">
    <name type="scientific">Pleurodeles waltl</name>
    <name type="common">Iberian ribbed newt</name>
    <dbReference type="NCBI Taxonomy" id="8319"/>
    <lineage>
        <taxon>Eukaryota</taxon>
        <taxon>Metazoa</taxon>
        <taxon>Chordata</taxon>
        <taxon>Craniata</taxon>
        <taxon>Vertebrata</taxon>
        <taxon>Euteleostomi</taxon>
        <taxon>Amphibia</taxon>
        <taxon>Batrachia</taxon>
        <taxon>Caudata</taxon>
        <taxon>Salamandroidea</taxon>
        <taxon>Salamandridae</taxon>
        <taxon>Pleurodelinae</taxon>
        <taxon>Pleurodeles</taxon>
    </lineage>
</organism>
<dbReference type="Proteomes" id="UP001066276">
    <property type="component" value="Chromosome 3_2"/>
</dbReference>
<protein>
    <submittedName>
        <fullName evidence="1">Uncharacterized protein</fullName>
    </submittedName>
</protein>